<comment type="caution">
    <text evidence="6">The sequence shown here is derived from an EMBL/GenBank/DDBJ whole genome shotgun (WGS) entry which is preliminary data.</text>
</comment>
<dbReference type="Pfam" id="PF04545">
    <property type="entry name" value="Sigma70_r4"/>
    <property type="match status" value="1"/>
</dbReference>
<sequence length="235" mass="27290">MDKEKYILENINLVRYIAAKYKNNSIGIEYEDLVSYGTIGLLEAFNTFDDTKGCKFSSYASLKIRASIIDEIRRQSPISRNDVTKINNYNDAVFNLQNKLFREPTDIEVSKYLNINLDEIKKIENSIYKMSITSLDSIIFEGDTNINLIDTIKDDEKKTPSSIIEDEEKIEILAKAIDSLKERYKLILSLYYYEELTLKEIGRILEISESRVSQLHSKAIVNLRNIIKKMNYNIN</sequence>
<dbReference type="Gene3D" id="1.10.1740.10">
    <property type="match status" value="1"/>
</dbReference>
<gene>
    <name evidence="6" type="ORF">J2Z53_001652</name>
</gene>
<dbReference type="InterPro" id="IPR007627">
    <property type="entry name" value="RNA_pol_sigma70_r2"/>
</dbReference>
<keyword evidence="1" id="KW-0805">Transcription regulation</keyword>
<evidence type="ECO:0000313" key="7">
    <source>
        <dbReference type="Proteomes" id="UP000783390"/>
    </source>
</evidence>
<dbReference type="InterPro" id="IPR000943">
    <property type="entry name" value="RNA_pol_sigma70"/>
</dbReference>
<dbReference type="SUPFAM" id="SSF88946">
    <property type="entry name" value="Sigma2 domain of RNA polymerase sigma factors"/>
    <property type="match status" value="1"/>
</dbReference>
<dbReference type="InterPro" id="IPR013324">
    <property type="entry name" value="RNA_pol_sigma_r3/r4-like"/>
</dbReference>
<evidence type="ECO:0000256" key="1">
    <source>
        <dbReference type="ARBA" id="ARBA00023015"/>
    </source>
</evidence>
<dbReference type="PIRSF" id="PIRSF000770">
    <property type="entry name" value="RNA_pol_sigma-SigE/K"/>
    <property type="match status" value="1"/>
</dbReference>
<keyword evidence="7" id="KW-1185">Reference proteome</keyword>
<evidence type="ECO:0000259" key="5">
    <source>
        <dbReference type="PROSITE" id="PS00716"/>
    </source>
</evidence>
<dbReference type="InterPro" id="IPR014284">
    <property type="entry name" value="RNA_pol_sigma-70_dom"/>
</dbReference>
<keyword evidence="6" id="KW-0966">Cell projection</keyword>
<keyword evidence="6" id="KW-0282">Flagellum</keyword>
<dbReference type="PROSITE" id="PS00716">
    <property type="entry name" value="SIGMA70_2"/>
    <property type="match status" value="1"/>
</dbReference>
<dbReference type="SUPFAM" id="SSF88659">
    <property type="entry name" value="Sigma3 and sigma4 domains of RNA polymerase sigma factors"/>
    <property type="match status" value="2"/>
</dbReference>
<evidence type="ECO:0000256" key="2">
    <source>
        <dbReference type="ARBA" id="ARBA00023082"/>
    </source>
</evidence>
<dbReference type="InterPro" id="IPR007630">
    <property type="entry name" value="RNA_pol_sigma70_r4"/>
</dbReference>
<dbReference type="InterPro" id="IPR012845">
    <property type="entry name" value="RNA_pol_sigma_FliA_WhiG"/>
</dbReference>
<dbReference type="NCBIfam" id="TIGR02479">
    <property type="entry name" value="FliA_WhiG"/>
    <property type="match status" value="1"/>
</dbReference>
<reference evidence="6 7" key="1">
    <citation type="submission" date="2021-03" db="EMBL/GenBank/DDBJ databases">
        <title>Genomic Encyclopedia of Type Strains, Phase IV (KMG-IV): sequencing the most valuable type-strain genomes for metagenomic binning, comparative biology and taxonomic classification.</title>
        <authorList>
            <person name="Goeker M."/>
        </authorList>
    </citation>
    <scope>NUCLEOTIDE SEQUENCE [LARGE SCALE GENOMIC DNA]</scope>
    <source>
        <strain evidence="6 7">DSM 3984</strain>
    </source>
</reference>
<evidence type="ECO:0000256" key="3">
    <source>
        <dbReference type="ARBA" id="ARBA00023125"/>
    </source>
</evidence>
<feature type="domain" description="RNA polymerase sigma-70" evidence="5">
    <location>
        <begin position="197"/>
        <end position="223"/>
    </location>
</feature>
<keyword evidence="6" id="KW-0969">Cilium</keyword>
<keyword evidence="4" id="KW-0804">Transcription</keyword>
<dbReference type="EMBL" id="JAGGJZ010000004">
    <property type="protein sequence ID" value="MBP1890068.1"/>
    <property type="molecule type" value="Genomic_DNA"/>
</dbReference>
<dbReference type="CDD" id="cd06171">
    <property type="entry name" value="Sigma70_r4"/>
    <property type="match status" value="1"/>
</dbReference>
<dbReference type="RefSeq" id="WP_209796995.1">
    <property type="nucleotide sequence ID" value="NZ_JAGGJZ010000004.1"/>
</dbReference>
<dbReference type="Pfam" id="PF04542">
    <property type="entry name" value="Sigma70_r2"/>
    <property type="match status" value="1"/>
</dbReference>
<name>A0ABS4F1E0_9CLOT</name>
<dbReference type="NCBIfam" id="TIGR02937">
    <property type="entry name" value="sigma70-ECF"/>
    <property type="match status" value="1"/>
</dbReference>
<evidence type="ECO:0000313" key="6">
    <source>
        <dbReference type="EMBL" id="MBP1890068.1"/>
    </source>
</evidence>
<dbReference type="PRINTS" id="PR00046">
    <property type="entry name" value="SIGMA70FCT"/>
</dbReference>
<dbReference type="InterPro" id="IPR013325">
    <property type="entry name" value="RNA_pol_sigma_r2"/>
</dbReference>
<dbReference type="Gene3D" id="1.20.140.160">
    <property type="match status" value="1"/>
</dbReference>
<evidence type="ECO:0000256" key="4">
    <source>
        <dbReference type="ARBA" id="ARBA00023163"/>
    </source>
</evidence>
<dbReference type="Proteomes" id="UP000783390">
    <property type="component" value="Unassembled WGS sequence"/>
</dbReference>
<organism evidence="6 7">
    <name type="scientific">Clostridium moniliforme</name>
    <dbReference type="NCBI Taxonomy" id="39489"/>
    <lineage>
        <taxon>Bacteria</taxon>
        <taxon>Bacillati</taxon>
        <taxon>Bacillota</taxon>
        <taxon>Clostridia</taxon>
        <taxon>Eubacteriales</taxon>
        <taxon>Clostridiaceae</taxon>
        <taxon>Clostridium</taxon>
    </lineage>
</organism>
<protein>
    <submittedName>
        <fullName evidence="6">RNA polymerase sigma factor for flagellar operon FliA</fullName>
    </submittedName>
</protein>
<proteinExistence type="predicted"/>
<dbReference type="PANTHER" id="PTHR30385:SF7">
    <property type="entry name" value="RNA POLYMERASE SIGMA FACTOR FLIA"/>
    <property type="match status" value="1"/>
</dbReference>
<keyword evidence="2" id="KW-0731">Sigma factor</keyword>
<dbReference type="PANTHER" id="PTHR30385">
    <property type="entry name" value="SIGMA FACTOR F FLAGELLAR"/>
    <property type="match status" value="1"/>
</dbReference>
<accession>A0ABS4F1E0</accession>
<keyword evidence="3" id="KW-0238">DNA-binding</keyword>